<gene>
    <name evidence="1" type="ORF">DIATSA_LOCUS13836</name>
</gene>
<name>A0A9N9RGR1_9NEOP</name>
<keyword evidence="2" id="KW-1185">Reference proteome</keyword>
<organism evidence="1 2">
    <name type="scientific">Diatraea saccharalis</name>
    <name type="common">sugarcane borer</name>
    <dbReference type="NCBI Taxonomy" id="40085"/>
    <lineage>
        <taxon>Eukaryota</taxon>
        <taxon>Metazoa</taxon>
        <taxon>Ecdysozoa</taxon>
        <taxon>Arthropoda</taxon>
        <taxon>Hexapoda</taxon>
        <taxon>Insecta</taxon>
        <taxon>Pterygota</taxon>
        <taxon>Neoptera</taxon>
        <taxon>Endopterygota</taxon>
        <taxon>Lepidoptera</taxon>
        <taxon>Glossata</taxon>
        <taxon>Ditrysia</taxon>
        <taxon>Pyraloidea</taxon>
        <taxon>Crambidae</taxon>
        <taxon>Crambinae</taxon>
        <taxon>Diatraea</taxon>
    </lineage>
</organism>
<evidence type="ECO:0000313" key="1">
    <source>
        <dbReference type="EMBL" id="CAG9796668.1"/>
    </source>
</evidence>
<dbReference type="AlphaFoldDB" id="A0A9N9RGR1"/>
<protein>
    <submittedName>
        <fullName evidence="1">Uncharacterized protein</fullName>
    </submittedName>
</protein>
<reference evidence="1" key="2">
    <citation type="submission" date="2022-10" db="EMBL/GenBank/DDBJ databases">
        <authorList>
            <consortium name="ENA_rothamsted_submissions"/>
            <consortium name="culmorum"/>
            <person name="King R."/>
        </authorList>
    </citation>
    <scope>NUCLEOTIDE SEQUENCE</scope>
</reference>
<sequence length="99" mass="11602">MSRKYAPIYLNFLQSFIFCRTRNKRNVTKIITQFKSHHTKIITISTGLAFVWPVKKQNKEQSSNIDVTPVLVTADNLFENGHYEECYNLLSSCKVSYFF</sequence>
<reference evidence="1" key="1">
    <citation type="submission" date="2021-12" db="EMBL/GenBank/DDBJ databases">
        <authorList>
            <person name="King R."/>
        </authorList>
    </citation>
    <scope>NUCLEOTIDE SEQUENCE</scope>
</reference>
<proteinExistence type="predicted"/>
<dbReference type="Proteomes" id="UP001153714">
    <property type="component" value="Chromosome 9"/>
</dbReference>
<evidence type="ECO:0000313" key="2">
    <source>
        <dbReference type="Proteomes" id="UP001153714"/>
    </source>
</evidence>
<accession>A0A9N9RGR1</accession>
<dbReference type="EMBL" id="OU893340">
    <property type="protein sequence ID" value="CAG9796668.1"/>
    <property type="molecule type" value="Genomic_DNA"/>
</dbReference>